<evidence type="ECO:0000259" key="2">
    <source>
        <dbReference type="Pfam" id="PF07143"/>
    </source>
</evidence>
<dbReference type="PANTHER" id="PTHR38591:SF1">
    <property type="entry name" value="BLL1000 PROTEIN"/>
    <property type="match status" value="1"/>
</dbReference>
<dbReference type="InterPro" id="IPR023374">
    <property type="entry name" value="AttH-like_dom_sf"/>
</dbReference>
<proteinExistence type="predicted"/>
<accession>A0A6B1D7J8</accession>
<dbReference type="AlphaFoldDB" id="A0A6B1D7J8"/>
<organism evidence="3">
    <name type="scientific">Caldilineaceae bacterium SB0661_bin_32</name>
    <dbReference type="NCBI Taxonomy" id="2605255"/>
    <lineage>
        <taxon>Bacteria</taxon>
        <taxon>Bacillati</taxon>
        <taxon>Chloroflexota</taxon>
        <taxon>Caldilineae</taxon>
        <taxon>Caldilineales</taxon>
        <taxon>Caldilineaceae</taxon>
    </lineage>
</organism>
<feature type="chain" id="PRO_5025348669" evidence="1">
    <location>
        <begin position="30"/>
        <end position="391"/>
    </location>
</feature>
<protein>
    <submittedName>
        <fullName evidence="3">Carotenoid 1,2-hydratase</fullName>
    </submittedName>
</protein>
<dbReference type="PANTHER" id="PTHR38591">
    <property type="entry name" value="HYDROLASE"/>
    <property type="match status" value="1"/>
</dbReference>
<dbReference type="Gene3D" id="2.40.370.10">
    <property type="entry name" value="AttH-like domain"/>
    <property type="match status" value="2"/>
</dbReference>
<feature type="signal peptide" evidence="1">
    <location>
        <begin position="1"/>
        <end position="29"/>
    </location>
</feature>
<feature type="domain" description="AttH" evidence="2">
    <location>
        <begin position="73"/>
        <end position="250"/>
    </location>
</feature>
<dbReference type="Pfam" id="PF17186">
    <property type="entry name" value="Lipocalin_9"/>
    <property type="match status" value="1"/>
</dbReference>
<gene>
    <name evidence="3" type="ORF">F4X14_11390</name>
</gene>
<dbReference type="EMBL" id="VXMH01000059">
    <property type="protein sequence ID" value="MYC95564.1"/>
    <property type="molecule type" value="Genomic_DNA"/>
</dbReference>
<dbReference type="InterPro" id="IPR010791">
    <property type="entry name" value="AttH_dom"/>
</dbReference>
<evidence type="ECO:0000256" key="1">
    <source>
        <dbReference type="SAM" id="SignalP"/>
    </source>
</evidence>
<dbReference type="Pfam" id="PF07143">
    <property type="entry name" value="CrtC"/>
    <property type="match status" value="1"/>
</dbReference>
<sequence length="391" mass="42938">MSDIPVVRSVPPALSLLFCLLLFSACTRAQPSLASADVVDVLSRPVDSRFARAFEPLDFQFPRDHGPHNEYATEWWYYTGNLTGEDGGKYGFQLTFFRSALAPGDPNRPSDFAAQQLYMAHFAVTSAPAGRHVSFDRFSRGAGGVAGATGSPRYEVWLDDWRAQEIVPGQMRLQAAAEDDSGPISIDLALAETRPPLLHGEAGFSRKGPEPGNANHYYSLVRMETAGEIVFAGRRIPVTGLSWMDHEFGTSALSGDAAGWDWFAVTLDNDVVLMFAEIRTLSGISQEIFEGTLSFPDGRQVSIHPDDFTLTPTGQWTSPESGTVYPSGWRVAFPEHRIELTIEPLIDDQEMDVAFTYYEGATIVRGMMKGEPVAGRGYVELTGYGESGFQR</sequence>
<evidence type="ECO:0000313" key="3">
    <source>
        <dbReference type="EMBL" id="MYC95564.1"/>
    </source>
</evidence>
<dbReference type="SUPFAM" id="SSF159245">
    <property type="entry name" value="AttH-like"/>
    <property type="match status" value="1"/>
</dbReference>
<name>A0A6B1D7J8_9CHLR</name>
<comment type="caution">
    <text evidence="3">The sequence shown here is derived from an EMBL/GenBank/DDBJ whole genome shotgun (WGS) entry which is preliminary data.</text>
</comment>
<reference evidence="3" key="1">
    <citation type="submission" date="2019-09" db="EMBL/GenBank/DDBJ databases">
        <title>Characterisation of the sponge microbiome using genome-centric metagenomics.</title>
        <authorList>
            <person name="Engelberts J.P."/>
            <person name="Robbins S.J."/>
            <person name="De Goeij J.M."/>
            <person name="Aranda M."/>
            <person name="Bell S.C."/>
            <person name="Webster N.S."/>
        </authorList>
    </citation>
    <scope>NUCLEOTIDE SEQUENCE</scope>
    <source>
        <strain evidence="3">SB0661_bin_32</strain>
    </source>
</reference>
<keyword evidence="1" id="KW-0732">Signal</keyword>